<dbReference type="RefSeq" id="XP_004989722.1">
    <property type="nucleotide sequence ID" value="XM_004989665.1"/>
</dbReference>
<dbReference type="AlphaFoldDB" id="F2UMQ0"/>
<dbReference type="Proteomes" id="UP000007799">
    <property type="component" value="Unassembled WGS sequence"/>
</dbReference>
<protein>
    <recommendedName>
        <fullName evidence="7">VPS9 domain-containing protein</fullName>
    </recommendedName>
</protein>
<evidence type="ECO:0008006" key="7">
    <source>
        <dbReference type="Google" id="ProtNLM"/>
    </source>
</evidence>
<keyword evidence="1" id="KW-0343">GTPase activation</keyword>
<dbReference type="GO" id="GO:0030139">
    <property type="term" value="C:endocytic vesicle"/>
    <property type="evidence" value="ECO:0007669"/>
    <property type="project" value="TreeGrafter"/>
</dbReference>
<dbReference type="GO" id="GO:0016192">
    <property type="term" value="P:vesicle-mediated transport"/>
    <property type="evidence" value="ECO:0007669"/>
    <property type="project" value="InterPro"/>
</dbReference>
<evidence type="ECO:0000256" key="1">
    <source>
        <dbReference type="ARBA" id="ARBA00022468"/>
    </source>
</evidence>
<keyword evidence="2" id="KW-0727">SH2 domain</keyword>
<accession>F2UMQ0</accession>
<dbReference type="SUPFAM" id="SSF109993">
    <property type="entry name" value="VPS9 domain"/>
    <property type="match status" value="1"/>
</dbReference>
<evidence type="ECO:0000313" key="5">
    <source>
        <dbReference type="EMBL" id="EGD78399.1"/>
    </source>
</evidence>
<organism evidence="5 6">
    <name type="scientific">Salpingoeca rosetta (strain ATCC 50818 / BSB-021)</name>
    <dbReference type="NCBI Taxonomy" id="946362"/>
    <lineage>
        <taxon>Eukaryota</taxon>
        <taxon>Choanoflagellata</taxon>
        <taxon>Craspedida</taxon>
        <taxon>Salpingoecidae</taxon>
        <taxon>Salpingoeca</taxon>
    </lineage>
</organism>
<reference evidence="5" key="1">
    <citation type="submission" date="2009-08" db="EMBL/GenBank/DDBJ databases">
        <title>Annotation of Salpingoeca rosetta.</title>
        <authorList>
            <consortium name="The Broad Institute Genome Sequencing Platform"/>
            <person name="Russ C."/>
            <person name="Cuomo C."/>
            <person name="Burger G."/>
            <person name="Gray M.W."/>
            <person name="Holland P.W.H."/>
            <person name="King N."/>
            <person name="Lang F.B.F."/>
            <person name="Roger A.J."/>
            <person name="Ruiz-Trillo I."/>
            <person name="Young S.K."/>
            <person name="Zeng Q."/>
            <person name="Gargeya S."/>
            <person name="Alvarado L."/>
            <person name="Berlin A."/>
            <person name="Chapman S.B."/>
            <person name="Chen Z."/>
            <person name="Freedman E."/>
            <person name="Gellesch M."/>
            <person name="Goldberg J."/>
            <person name="Griggs A."/>
            <person name="Gujja S."/>
            <person name="Heilman E."/>
            <person name="Heiman D."/>
            <person name="Howarth C."/>
            <person name="Mehta T."/>
            <person name="Neiman D."/>
            <person name="Pearson M."/>
            <person name="Roberts A."/>
            <person name="Saif S."/>
            <person name="Shea T."/>
            <person name="Shenoy N."/>
            <person name="Sisk P."/>
            <person name="Stolte C."/>
            <person name="Sykes S."/>
            <person name="White J."/>
            <person name="Yandava C."/>
            <person name="Haas B."/>
            <person name="Nusbaum C."/>
            <person name="Birren B."/>
        </authorList>
    </citation>
    <scope>NUCLEOTIDE SEQUENCE</scope>
    <source>
        <strain evidence="5">ATCC 50818</strain>
    </source>
</reference>
<proteinExistence type="predicted"/>
<evidence type="ECO:0000259" key="3">
    <source>
        <dbReference type="PROSITE" id="PS50001"/>
    </source>
</evidence>
<dbReference type="InParanoid" id="F2UMQ0"/>
<dbReference type="SMART" id="SM00167">
    <property type="entry name" value="VPS9"/>
    <property type="match status" value="1"/>
</dbReference>
<dbReference type="PANTHER" id="PTHR23101:SF104">
    <property type="entry name" value="PROTEIN SPRINT"/>
    <property type="match status" value="1"/>
</dbReference>
<dbReference type="GO" id="GO:0005085">
    <property type="term" value="F:guanyl-nucleotide exchange factor activity"/>
    <property type="evidence" value="ECO:0007669"/>
    <property type="project" value="InterPro"/>
</dbReference>
<dbReference type="PROSITE" id="PS51205">
    <property type="entry name" value="VPS9"/>
    <property type="match status" value="1"/>
</dbReference>
<sequence>MKAEVLANFDTFWEPWSDRTTVSTSLQDQPDGTFRVRPSRQDPTSRVLCVKFGQIVLHYLLERYDGQVDGTLLKGGVTLTGHTRVFRSLVDLLAFYSVKREALPCLLRSATSRAEQPSSRASLHTRHSSEALILVEMNPGSPRNEVGKSSSERRLTRIRRKLRRLRIPVPARWLPPVSQRISNHLGRLLSSSRTAEGRTVDSFVQCTEDAEEDDFHVVMRNIRQFLDGMRNFVLAQHGNATLIGNGRDTQSKKVALLLPLVFYFALWHVAPGALPSIIEMILQNRIVPRLHQHVYKLIINHFQSRQGDLAQFKANLTALQRSEPEDIGLNPKLARIQWKGAIVHLERMQTSPSPVSKLQELLFFVDTVHAILDDTRDVHNMEAVGADDMLPLIVHIIILSRISLFEAEAEYMWGLLDPALLNGEGGYYLTTLSSAIHVIKTFNVTEHGETRLDADAKPQLLKMKWPLDRRPGVYRMEFRHDNPTA</sequence>
<dbReference type="CDD" id="cd00173">
    <property type="entry name" value="SH2"/>
    <property type="match status" value="1"/>
</dbReference>
<dbReference type="InterPro" id="IPR000980">
    <property type="entry name" value="SH2"/>
</dbReference>
<keyword evidence="6" id="KW-1185">Reference proteome</keyword>
<dbReference type="InterPro" id="IPR045046">
    <property type="entry name" value="Vps9-like"/>
</dbReference>
<dbReference type="SMART" id="SM00252">
    <property type="entry name" value="SH2"/>
    <property type="match status" value="1"/>
</dbReference>
<feature type="domain" description="SH2" evidence="3">
    <location>
        <begin position="11"/>
        <end position="118"/>
    </location>
</feature>
<dbReference type="GO" id="GO:0031267">
    <property type="term" value="F:small GTPase binding"/>
    <property type="evidence" value="ECO:0007669"/>
    <property type="project" value="TreeGrafter"/>
</dbReference>
<dbReference type="SUPFAM" id="SSF55550">
    <property type="entry name" value="SH2 domain"/>
    <property type="match status" value="1"/>
</dbReference>
<dbReference type="GeneID" id="16070273"/>
<dbReference type="GO" id="GO:0005829">
    <property type="term" value="C:cytosol"/>
    <property type="evidence" value="ECO:0007669"/>
    <property type="project" value="TreeGrafter"/>
</dbReference>
<dbReference type="Gene3D" id="3.30.505.10">
    <property type="entry name" value="SH2 domain"/>
    <property type="match status" value="1"/>
</dbReference>
<dbReference type="InterPro" id="IPR003123">
    <property type="entry name" value="VPS9"/>
</dbReference>
<dbReference type="InterPro" id="IPR037191">
    <property type="entry name" value="VPS9_dom_sf"/>
</dbReference>
<dbReference type="InterPro" id="IPR036860">
    <property type="entry name" value="SH2_dom_sf"/>
</dbReference>
<dbReference type="EMBL" id="GL832982">
    <property type="protein sequence ID" value="EGD78399.1"/>
    <property type="molecule type" value="Genomic_DNA"/>
</dbReference>
<dbReference type="eggNOG" id="KOG2320">
    <property type="taxonomic scope" value="Eukaryota"/>
</dbReference>
<evidence type="ECO:0000313" key="6">
    <source>
        <dbReference type="Proteomes" id="UP000007799"/>
    </source>
</evidence>
<gene>
    <name evidence="5" type="ORF">PTSG_09467</name>
</gene>
<dbReference type="Pfam" id="PF02204">
    <property type="entry name" value="VPS9"/>
    <property type="match status" value="1"/>
</dbReference>
<name>F2UMQ0_SALR5</name>
<dbReference type="STRING" id="946362.F2UMQ0"/>
<evidence type="ECO:0000256" key="2">
    <source>
        <dbReference type="PROSITE-ProRule" id="PRU00191"/>
    </source>
</evidence>
<dbReference type="KEGG" id="sre:PTSG_09467"/>
<dbReference type="Gene3D" id="1.20.1050.80">
    <property type="entry name" value="VPS9 domain"/>
    <property type="match status" value="1"/>
</dbReference>
<dbReference type="Pfam" id="PF00017">
    <property type="entry name" value="SH2"/>
    <property type="match status" value="1"/>
</dbReference>
<feature type="domain" description="VPS9" evidence="4">
    <location>
        <begin position="306"/>
        <end position="448"/>
    </location>
</feature>
<dbReference type="PANTHER" id="PTHR23101">
    <property type="entry name" value="RAB GDP/GTP EXCHANGE FACTOR"/>
    <property type="match status" value="1"/>
</dbReference>
<dbReference type="OrthoDB" id="21085at2759"/>
<evidence type="ECO:0000259" key="4">
    <source>
        <dbReference type="PROSITE" id="PS51205"/>
    </source>
</evidence>
<dbReference type="PROSITE" id="PS50001">
    <property type="entry name" value="SH2"/>
    <property type="match status" value="1"/>
</dbReference>
<dbReference type="GO" id="GO:0005096">
    <property type="term" value="F:GTPase activator activity"/>
    <property type="evidence" value="ECO:0007669"/>
    <property type="project" value="UniProtKB-KW"/>
</dbReference>
<dbReference type="Pfam" id="PF23268">
    <property type="entry name" value="RIN1"/>
    <property type="match status" value="1"/>
</dbReference>